<dbReference type="InterPro" id="IPR050698">
    <property type="entry name" value="MBL"/>
</dbReference>
<dbReference type="Gene3D" id="3.40.50.10890">
    <property type="match status" value="1"/>
</dbReference>
<feature type="domain" description="Metallo-beta-lactamase" evidence="1">
    <location>
        <begin position="14"/>
        <end position="248"/>
    </location>
</feature>
<proteinExistence type="predicted"/>
<dbReference type="PANTHER" id="PTHR11203">
    <property type="entry name" value="CLEAVAGE AND POLYADENYLATION SPECIFICITY FACTOR FAMILY MEMBER"/>
    <property type="match status" value="1"/>
</dbReference>
<dbReference type="PANTHER" id="PTHR11203:SF37">
    <property type="entry name" value="INTEGRATOR COMPLEX SUBUNIT 11"/>
    <property type="match status" value="1"/>
</dbReference>
<dbReference type="EMBL" id="JACDQQ010001469">
    <property type="protein sequence ID" value="MBA0086353.1"/>
    <property type="molecule type" value="Genomic_DNA"/>
</dbReference>
<evidence type="ECO:0000313" key="2">
    <source>
        <dbReference type="EMBL" id="MBA0086353.1"/>
    </source>
</evidence>
<organism evidence="2 3">
    <name type="scientific">Candidatus Acidiferrum panamense</name>
    <dbReference type="NCBI Taxonomy" id="2741543"/>
    <lineage>
        <taxon>Bacteria</taxon>
        <taxon>Pseudomonadati</taxon>
        <taxon>Acidobacteriota</taxon>
        <taxon>Terriglobia</taxon>
        <taxon>Candidatus Acidiferrales</taxon>
        <taxon>Candidatus Acidiferrum</taxon>
    </lineage>
</organism>
<evidence type="ECO:0000313" key="3">
    <source>
        <dbReference type="Proteomes" id="UP000567293"/>
    </source>
</evidence>
<dbReference type="GO" id="GO:0004521">
    <property type="term" value="F:RNA endonuclease activity"/>
    <property type="evidence" value="ECO:0007669"/>
    <property type="project" value="TreeGrafter"/>
</dbReference>
<comment type="caution">
    <text evidence="2">The sequence shown here is derived from an EMBL/GenBank/DDBJ whole genome shotgun (WGS) entry which is preliminary data.</text>
</comment>
<feature type="non-terminal residue" evidence="2">
    <location>
        <position position="279"/>
    </location>
</feature>
<gene>
    <name evidence="2" type="ORF">HRJ53_15335</name>
</gene>
<dbReference type="GO" id="GO:0016787">
    <property type="term" value="F:hydrolase activity"/>
    <property type="evidence" value="ECO:0007669"/>
    <property type="project" value="UniProtKB-KW"/>
</dbReference>
<dbReference type="SUPFAM" id="SSF56281">
    <property type="entry name" value="Metallo-hydrolase/oxidoreductase"/>
    <property type="match status" value="1"/>
</dbReference>
<protein>
    <submittedName>
        <fullName evidence="2">MBL fold metallo-hydrolase</fullName>
    </submittedName>
</protein>
<dbReference type="CDD" id="cd16295">
    <property type="entry name" value="TTHA0252-CPSF-like_MBL-fold"/>
    <property type="match status" value="1"/>
</dbReference>
<reference evidence="2" key="1">
    <citation type="submission" date="2020-06" db="EMBL/GenBank/DDBJ databases">
        <title>Legume-microbial interactions unlock mineral nutrients during tropical forest succession.</title>
        <authorList>
            <person name="Epihov D.Z."/>
        </authorList>
    </citation>
    <scope>NUCLEOTIDE SEQUENCE [LARGE SCALE GENOMIC DNA]</scope>
    <source>
        <strain evidence="2">Pan2503</strain>
    </source>
</reference>
<keyword evidence="3" id="KW-1185">Reference proteome</keyword>
<dbReference type="AlphaFoldDB" id="A0A7V8SXT5"/>
<dbReference type="Proteomes" id="UP000567293">
    <property type="component" value="Unassembled WGS sequence"/>
</dbReference>
<dbReference type="Pfam" id="PF00753">
    <property type="entry name" value="Lactamase_B"/>
    <property type="match status" value="1"/>
</dbReference>
<dbReference type="SMART" id="SM00849">
    <property type="entry name" value="Lactamase_B"/>
    <property type="match status" value="1"/>
</dbReference>
<accession>A0A7V8SXT5</accession>
<dbReference type="InterPro" id="IPR001279">
    <property type="entry name" value="Metallo-B-lactamas"/>
</dbReference>
<name>A0A7V8SXT5_9BACT</name>
<sequence length="279" mass="30947">MAKLTFLGAAGCVTGSKYLVEAAGKKLLVDCGLFQGTNELKDRNWKPLPVDPKAIDYAMLTHAHLDHTGWLPVLVRDGYRGPVFANPATIELTEILLKDSAHLQEEETEHAKKKKYSRYAEPRSLYTPDDIEPVLKQLKTMPRSGGFDIGPEFHVASFDAGHILGSSSLELTLREGGKKTVVVFSGDIGRYGQPILKEPTTPSSNADLLICESTYGDREHQDGNPEELLAQVVNRVVKRGGSIVIPAFAIGRTQTFMYYLRRLEDQQRIPRIPVYVDSP</sequence>
<dbReference type="Gene3D" id="3.60.15.10">
    <property type="entry name" value="Ribonuclease Z/Hydroxyacylglutathione hydrolase-like"/>
    <property type="match status" value="1"/>
</dbReference>
<dbReference type="InterPro" id="IPR036866">
    <property type="entry name" value="RibonucZ/Hydroxyglut_hydro"/>
</dbReference>
<evidence type="ECO:0000259" key="1">
    <source>
        <dbReference type="SMART" id="SM00849"/>
    </source>
</evidence>